<comment type="similarity">
    <text evidence="1">Belongs to the CoA-transferase III family.</text>
</comment>
<dbReference type="InterPro" id="IPR023606">
    <property type="entry name" value="CoA-Trfase_III_dom_1_sf"/>
</dbReference>
<evidence type="ECO:0000256" key="1">
    <source>
        <dbReference type="ARBA" id="ARBA00008383"/>
    </source>
</evidence>
<protein>
    <recommendedName>
        <fullName evidence="4">CoA-transferase family III</fullName>
    </recommendedName>
</protein>
<dbReference type="PANTHER" id="PTHR48228">
    <property type="entry name" value="SUCCINYL-COA--D-CITRAMALATE COA-TRANSFERASE"/>
    <property type="match status" value="1"/>
</dbReference>
<keyword evidence="3" id="KW-1185">Reference proteome</keyword>
<dbReference type="SUPFAM" id="SSF89796">
    <property type="entry name" value="CoA-transferase family III (CaiB/BaiF)"/>
    <property type="match status" value="2"/>
</dbReference>
<dbReference type="InterPro" id="IPR003673">
    <property type="entry name" value="CoA-Trfase_fam_III"/>
</dbReference>
<reference evidence="2 3" key="1">
    <citation type="submission" date="2022-12" db="EMBL/GenBank/DDBJ databases">
        <title>Genomic features and morphological characterization of a novel Knufia sp. strain isolated from spacecraft assembly facility.</title>
        <authorList>
            <person name="Teixeira M."/>
            <person name="Chander A.M."/>
            <person name="Stajich J.E."/>
            <person name="Venkateswaran K."/>
        </authorList>
    </citation>
    <scope>NUCLEOTIDE SEQUENCE [LARGE SCALE GENOMIC DNA]</scope>
    <source>
        <strain evidence="2 3">FJI-L2-BK-P2</strain>
    </source>
</reference>
<accession>A0AAN8I4V7</accession>
<dbReference type="InterPro" id="IPR050509">
    <property type="entry name" value="CoA-transferase_III"/>
</dbReference>
<dbReference type="Gene3D" id="3.40.50.10540">
    <property type="entry name" value="Crotonobetainyl-coa:carnitine coa-transferase, domain 1"/>
    <property type="match status" value="1"/>
</dbReference>
<comment type="caution">
    <text evidence="2">The sequence shown here is derived from an EMBL/GenBank/DDBJ whole genome shotgun (WGS) entry which is preliminary data.</text>
</comment>
<evidence type="ECO:0000313" key="2">
    <source>
        <dbReference type="EMBL" id="KAK5950450.1"/>
    </source>
</evidence>
<dbReference type="Pfam" id="PF02515">
    <property type="entry name" value="CoA_transf_3"/>
    <property type="match status" value="1"/>
</dbReference>
<evidence type="ECO:0000313" key="3">
    <source>
        <dbReference type="Proteomes" id="UP001316803"/>
    </source>
</evidence>
<dbReference type="GO" id="GO:0003824">
    <property type="term" value="F:catalytic activity"/>
    <property type="evidence" value="ECO:0007669"/>
    <property type="project" value="InterPro"/>
</dbReference>
<dbReference type="Proteomes" id="UP001316803">
    <property type="component" value="Unassembled WGS sequence"/>
</dbReference>
<organism evidence="2 3">
    <name type="scientific">Knufia fluminis</name>
    <dbReference type="NCBI Taxonomy" id="191047"/>
    <lineage>
        <taxon>Eukaryota</taxon>
        <taxon>Fungi</taxon>
        <taxon>Dikarya</taxon>
        <taxon>Ascomycota</taxon>
        <taxon>Pezizomycotina</taxon>
        <taxon>Eurotiomycetes</taxon>
        <taxon>Chaetothyriomycetidae</taxon>
        <taxon>Chaetothyriales</taxon>
        <taxon>Trichomeriaceae</taxon>
        <taxon>Knufia</taxon>
    </lineage>
</organism>
<name>A0AAN8I4V7_9EURO</name>
<sequence length="483" mass="52451">MSDRSQYTTWDSIRHLWVTLGLPQEALHSLYLKGGDDVAAPSSFKVGHLAQSSIALSGLLAALVHAKRQQTRIPDVVIDRQHAVIEFQSEKLYLLNGERSAPSAAIGGLHKTADGHVRVHDSFPNHRNAALQLLGCSPDATRAEFAAKLRTRNALDLETAAVDASAVIFAIRRYDEWDGTPQAQAVQDFPITISKVANSEPHRFTQGPDNARGCLSGLRVLEMSRVIAAPVAGKTLAAHGADVLWITSPNLPDLPDLDNDLGRGKRTAQLDLNKPEDKERLMALLADADVFLQSYRPGSLADKGLVTEQLVQERGAEGKPLICASLSAWGTEGPWANRRGFDSIVQTTSGMNVSEAEHHGSGEAARPMPCQALDHGAGYFLASGIMAALYRQLTEGGSYQVDVSLVGVMKYLRSLGQYDGDTGFQCKGYERFEDVPAQMTETRNCAFGELESIKHSVKIEGVDAGWEHMPKPLGSDEAVWLPR</sequence>
<evidence type="ECO:0008006" key="4">
    <source>
        <dbReference type="Google" id="ProtNLM"/>
    </source>
</evidence>
<gene>
    <name evidence="2" type="ORF">OHC33_008393</name>
</gene>
<proteinExistence type="inferred from homology"/>
<dbReference type="PANTHER" id="PTHR48228:SF4">
    <property type="entry name" value="BLR3030 PROTEIN"/>
    <property type="match status" value="1"/>
</dbReference>
<dbReference type="AlphaFoldDB" id="A0AAN8I4V7"/>
<dbReference type="EMBL" id="JAKLMC020000026">
    <property type="protein sequence ID" value="KAK5950450.1"/>
    <property type="molecule type" value="Genomic_DNA"/>
</dbReference>